<dbReference type="AlphaFoldDB" id="A0A2P6MMA8"/>
<name>A0A2P6MMA8_9EUKA</name>
<feature type="compositionally biased region" description="Basic and acidic residues" evidence="1">
    <location>
        <begin position="316"/>
        <end position="327"/>
    </location>
</feature>
<keyword evidence="2" id="KW-1133">Transmembrane helix</keyword>
<gene>
    <name evidence="4" type="ORF">PROFUN_15289</name>
</gene>
<feature type="signal peptide" evidence="3">
    <location>
        <begin position="1"/>
        <end position="17"/>
    </location>
</feature>
<dbReference type="Proteomes" id="UP000241769">
    <property type="component" value="Unassembled WGS sequence"/>
</dbReference>
<feature type="compositionally biased region" description="Acidic residues" evidence="1">
    <location>
        <begin position="527"/>
        <end position="540"/>
    </location>
</feature>
<dbReference type="OrthoDB" id="31141at2759"/>
<evidence type="ECO:0000313" key="4">
    <source>
        <dbReference type="EMBL" id="PRP72830.1"/>
    </source>
</evidence>
<dbReference type="EMBL" id="MDYQ01000801">
    <property type="protein sequence ID" value="PRP72830.1"/>
    <property type="molecule type" value="Genomic_DNA"/>
</dbReference>
<organism evidence="4 5">
    <name type="scientific">Planoprotostelium fungivorum</name>
    <dbReference type="NCBI Taxonomy" id="1890364"/>
    <lineage>
        <taxon>Eukaryota</taxon>
        <taxon>Amoebozoa</taxon>
        <taxon>Evosea</taxon>
        <taxon>Variosea</taxon>
        <taxon>Cavosteliida</taxon>
        <taxon>Cavosteliaceae</taxon>
        <taxon>Planoprotostelium</taxon>
    </lineage>
</organism>
<keyword evidence="5" id="KW-1185">Reference proteome</keyword>
<keyword evidence="3" id="KW-0732">Signal</keyword>
<keyword evidence="2" id="KW-0812">Transmembrane</keyword>
<feature type="region of interest" description="Disordered" evidence="1">
    <location>
        <begin position="448"/>
        <end position="548"/>
    </location>
</feature>
<accession>A0A2P6MMA8</accession>
<feature type="compositionally biased region" description="Polar residues" evidence="1">
    <location>
        <begin position="472"/>
        <end position="487"/>
    </location>
</feature>
<keyword evidence="2" id="KW-0472">Membrane</keyword>
<feature type="chain" id="PRO_5015203656" evidence="3">
    <location>
        <begin position="18"/>
        <end position="685"/>
    </location>
</feature>
<proteinExistence type="predicted"/>
<evidence type="ECO:0000256" key="2">
    <source>
        <dbReference type="SAM" id="Phobius"/>
    </source>
</evidence>
<feature type="compositionally biased region" description="Basic and acidic residues" evidence="1">
    <location>
        <begin position="374"/>
        <end position="390"/>
    </location>
</feature>
<evidence type="ECO:0000256" key="1">
    <source>
        <dbReference type="SAM" id="MobiDB-lite"/>
    </source>
</evidence>
<protein>
    <submittedName>
        <fullName evidence="4">Uncharacterized protein</fullName>
    </submittedName>
</protein>
<feature type="compositionally biased region" description="Polar residues" evidence="1">
    <location>
        <begin position="497"/>
        <end position="506"/>
    </location>
</feature>
<feature type="compositionally biased region" description="Low complexity" evidence="1">
    <location>
        <begin position="399"/>
        <end position="411"/>
    </location>
</feature>
<comment type="caution">
    <text evidence="4">The sequence shown here is derived from an EMBL/GenBank/DDBJ whole genome shotgun (WGS) entry which is preliminary data.</text>
</comment>
<evidence type="ECO:0000256" key="3">
    <source>
        <dbReference type="SAM" id="SignalP"/>
    </source>
</evidence>
<evidence type="ECO:0000313" key="5">
    <source>
        <dbReference type="Proteomes" id="UP000241769"/>
    </source>
</evidence>
<feature type="region of interest" description="Disordered" evidence="1">
    <location>
        <begin position="316"/>
        <end position="435"/>
    </location>
</feature>
<feature type="compositionally biased region" description="Basic and acidic residues" evidence="1">
    <location>
        <begin position="453"/>
        <end position="471"/>
    </location>
</feature>
<dbReference type="InParanoid" id="A0A2P6MMA8"/>
<sequence>MGWRALVLFICFSGVQSVWPKDCIFTNTENDRVYDLKPMKTSQLSIQFLSEHTSAWVMTARLHSLFDPIRGVQCLMRDLSITITERELCRCPLLTNSSAPGRWNNYRWVCDRIRGQHPSTLNVFCNLQTPLPGVINYDGFIGPYDYHTFNMTSSAACGRALESSSSSLGVGSILCIIFVSALAAYLVIGIIVVRWRSKEFGLPNKELWFGTGSLIKVDRNVSIRVDKLQDGFNFTVNKGKGLIVCEVCSLTTSMQHLDLSYEHIQLFTDMMQRIAENAPISLPPKKRYTSMQTEILTELLPFNTSIPSMVFSKQETKDTHIQQKPAERVLQPCKNMRRELPNITPTTDDRPKRTRKPTAKLLDIPPTTSSSSSKNKETREERSVESLDSTRRKRKNQEDQQATDASASSTSHTKKTMDFKGPATVSTAKRQHTDTKASFAVHAVVCPGEEPDSFDKQSPRDKERRMPRHSEGSQSSMHDSGEENTPQRAKYQRRASTRTPRVTRSQDITSSDSEVDSDSDCQPQSPDVDEDFSDLEEETEEGRPLRIRRKPTMEEREPEDFVPCKGCLLCDESHGVSFFLEQILDIHHTGNKEMAIAMFAYLEYTTPKEWYTLKVDLYPILESHWHSLNWKNSSRTRYRQLQDSLAHNRGIFESAHDQYGTHGSWRLTSSLRKKVNELGERYRRL</sequence>
<reference evidence="4 5" key="1">
    <citation type="journal article" date="2018" name="Genome Biol. Evol.">
        <title>Multiple Roots of Fruiting Body Formation in Amoebozoa.</title>
        <authorList>
            <person name="Hillmann F."/>
            <person name="Forbes G."/>
            <person name="Novohradska S."/>
            <person name="Ferling I."/>
            <person name="Riege K."/>
            <person name="Groth M."/>
            <person name="Westermann M."/>
            <person name="Marz M."/>
            <person name="Spaller T."/>
            <person name="Winckler T."/>
            <person name="Schaap P."/>
            <person name="Glockner G."/>
        </authorList>
    </citation>
    <scope>NUCLEOTIDE SEQUENCE [LARGE SCALE GENOMIC DNA]</scope>
    <source>
        <strain evidence="4 5">Jena</strain>
    </source>
</reference>
<feature type="transmembrane region" description="Helical" evidence="2">
    <location>
        <begin position="168"/>
        <end position="193"/>
    </location>
</feature>